<evidence type="ECO:0000256" key="1">
    <source>
        <dbReference type="SAM" id="MobiDB-lite"/>
    </source>
</evidence>
<dbReference type="PROSITE" id="PS00108">
    <property type="entry name" value="PROTEIN_KINASE_ST"/>
    <property type="match status" value="1"/>
</dbReference>
<evidence type="ECO:0000259" key="2">
    <source>
        <dbReference type="PROSITE" id="PS50011"/>
    </source>
</evidence>
<evidence type="ECO:0000313" key="3">
    <source>
        <dbReference type="EMBL" id="TNV81250.1"/>
    </source>
</evidence>
<feature type="compositionally biased region" description="Basic and acidic residues" evidence="1">
    <location>
        <begin position="104"/>
        <end position="116"/>
    </location>
</feature>
<organism evidence="3 4">
    <name type="scientific">Halteria grandinella</name>
    <dbReference type="NCBI Taxonomy" id="5974"/>
    <lineage>
        <taxon>Eukaryota</taxon>
        <taxon>Sar</taxon>
        <taxon>Alveolata</taxon>
        <taxon>Ciliophora</taxon>
        <taxon>Intramacronucleata</taxon>
        <taxon>Spirotrichea</taxon>
        <taxon>Stichotrichia</taxon>
        <taxon>Sporadotrichida</taxon>
        <taxon>Halteriidae</taxon>
        <taxon>Halteria</taxon>
    </lineage>
</organism>
<feature type="region of interest" description="Disordered" evidence="1">
    <location>
        <begin position="75"/>
        <end position="116"/>
    </location>
</feature>
<dbReference type="GO" id="GO:0004674">
    <property type="term" value="F:protein serine/threonine kinase activity"/>
    <property type="evidence" value="ECO:0007669"/>
    <property type="project" value="TreeGrafter"/>
</dbReference>
<dbReference type="GO" id="GO:0005524">
    <property type="term" value="F:ATP binding"/>
    <property type="evidence" value="ECO:0007669"/>
    <property type="project" value="InterPro"/>
</dbReference>
<sequence>MMTGSKLLQCTTTMGSSESLVVLKIFEGESQLKFFHKESSSLNKVKQHFKGETFPGIIHMIDAVVLPTESPVLQEDHTSRQAHNTSRTKQPEKRKTSPRTMIGKRAEQESLHASKDKNLLHPTQPLAYIVYEYAERLDLFTYVAARLTTGDERLTHSLFLQVLNSMSFLHHSCGLAHLDIKLENIVVDSNGLLKLIDFAYCEQRGTRMCISKGTERYFAPEVARLFYQNQAWHPENLGTPHTYEAEPADIFSLGILLFTIFFGQPPFSQNCLEKSPLLAFIGSGDLGIAETFFTQHSLCRDMNARGEISLEFKALLVKMLALDPQQRVPLASLLCEDQWMLHGPRRGGQLTMLEYRYQMEELYLELSGEGSVQQISESYQLMNPEEHAEGESSELTSETPNKEAFSPNEEGDGKSVEECFN</sequence>
<feature type="domain" description="Protein kinase" evidence="2">
    <location>
        <begin position="1"/>
        <end position="340"/>
    </location>
</feature>
<proteinExistence type="predicted"/>
<dbReference type="PANTHER" id="PTHR44167:SF24">
    <property type="entry name" value="SERINE_THREONINE-PROTEIN KINASE CHK2"/>
    <property type="match status" value="1"/>
</dbReference>
<reference evidence="3" key="1">
    <citation type="submission" date="2019-06" db="EMBL/GenBank/DDBJ databases">
        <authorList>
            <person name="Zheng W."/>
        </authorList>
    </citation>
    <scope>NUCLEOTIDE SEQUENCE</scope>
    <source>
        <strain evidence="3">QDHG01</strain>
    </source>
</reference>
<feature type="compositionally biased region" description="Basic and acidic residues" evidence="1">
    <location>
        <begin position="411"/>
        <end position="421"/>
    </location>
</feature>
<feature type="region of interest" description="Disordered" evidence="1">
    <location>
        <begin position="380"/>
        <end position="421"/>
    </location>
</feature>
<dbReference type="GO" id="GO:0044773">
    <property type="term" value="P:mitotic DNA damage checkpoint signaling"/>
    <property type="evidence" value="ECO:0007669"/>
    <property type="project" value="TreeGrafter"/>
</dbReference>
<accession>A0A8J8NVY1</accession>
<dbReference type="SMART" id="SM00220">
    <property type="entry name" value="S_TKc"/>
    <property type="match status" value="1"/>
</dbReference>
<dbReference type="GO" id="GO:0005634">
    <property type="term" value="C:nucleus"/>
    <property type="evidence" value="ECO:0007669"/>
    <property type="project" value="TreeGrafter"/>
</dbReference>
<dbReference type="InterPro" id="IPR000719">
    <property type="entry name" value="Prot_kinase_dom"/>
</dbReference>
<dbReference type="InterPro" id="IPR011009">
    <property type="entry name" value="Kinase-like_dom_sf"/>
</dbReference>
<protein>
    <recommendedName>
        <fullName evidence="2">Protein kinase domain-containing protein</fullName>
    </recommendedName>
</protein>
<dbReference type="Proteomes" id="UP000785679">
    <property type="component" value="Unassembled WGS sequence"/>
</dbReference>
<comment type="caution">
    <text evidence="3">The sequence shown here is derived from an EMBL/GenBank/DDBJ whole genome shotgun (WGS) entry which is preliminary data.</text>
</comment>
<dbReference type="Pfam" id="PF00069">
    <property type="entry name" value="Pkinase"/>
    <property type="match status" value="1"/>
</dbReference>
<dbReference type="Gene3D" id="1.10.510.10">
    <property type="entry name" value="Transferase(Phosphotransferase) domain 1"/>
    <property type="match status" value="1"/>
</dbReference>
<name>A0A8J8NVY1_HALGN</name>
<gene>
    <name evidence="3" type="ORF">FGO68_gene3635</name>
</gene>
<keyword evidence="4" id="KW-1185">Reference proteome</keyword>
<dbReference type="PROSITE" id="PS50011">
    <property type="entry name" value="PROTEIN_KINASE_DOM"/>
    <property type="match status" value="1"/>
</dbReference>
<dbReference type="PANTHER" id="PTHR44167">
    <property type="entry name" value="OVARIAN-SPECIFIC SERINE/THREONINE-PROTEIN KINASE LOK-RELATED"/>
    <property type="match status" value="1"/>
</dbReference>
<dbReference type="AlphaFoldDB" id="A0A8J8NVY1"/>
<dbReference type="OrthoDB" id="1668230at2759"/>
<dbReference type="GO" id="GO:0005737">
    <property type="term" value="C:cytoplasm"/>
    <property type="evidence" value="ECO:0007669"/>
    <property type="project" value="TreeGrafter"/>
</dbReference>
<evidence type="ECO:0000313" key="4">
    <source>
        <dbReference type="Proteomes" id="UP000785679"/>
    </source>
</evidence>
<dbReference type="EMBL" id="RRYP01006377">
    <property type="protein sequence ID" value="TNV81250.1"/>
    <property type="molecule type" value="Genomic_DNA"/>
</dbReference>
<dbReference type="InterPro" id="IPR008271">
    <property type="entry name" value="Ser/Thr_kinase_AS"/>
</dbReference>
<dbReference type="SUPFAM" id="SSF56112">
    <property type="entry name" value="Protein kinase-like (PK-like)"/>
    <property type="match status" value="1"/>
</dbReference>